<organism evidence="4 5">
    <name type="scientific">Clarias magur</name>
    <name type="common">Asian catfish</name>
    <name type="synonym">Macropteronotus magur</name>
    <dbReference type="NCBI Taxonomy" id="1594786"/>
    <lineage>
        <taxon>Eukaryota</taxon>
        <taxon>Metazoa</taxon>
        <taxon>Chordata</taxon>
        <taxon>Craniata</taxon>
        <taxon>Vertebrata</taxon>
        <taxon>Euteleostomi</taxon>
        <taxon>Actinopterygii</taxon>
        <taxon>Neopterygii</taxon>
        <taxon>Teleostei</taxon>
        <taxon>Ostariophysi</taxon>
        <taxon>Siluriformes</taxon>
        <taxon>Clariidae</taxon>
        <taxon>Clarias</taxon>
    </lineage>
</organism>
<dbReference type="EMBL" id="QNUK01000246">
    <property type="protein sequence ID" value="KAF5897169.1"/>
    <property type="molecule type" value="Genomic_DNA"/>
</dbReference>
<dbReference type="PANTHER" id="PTHR45710">
    <property type="entry name" value="C-TYPE LECTIN DOMAIN-CONTAINING PROTEIN 180"/>
    <property type="match status" value="1"/>
</dbReference>
<reference evidence="4" key="1">
    <citation type="submission" date="2020-07" db="EMBL/GenBank/DDBJ databases">
        <title>Clarias magur genome sequencing, assembly and annotation.</title>
        <authorList>
            <person name="Kushwaha B."/>
            <person name="Kumar R."/>
            <person name="Das P."/>
            <person name="Joshi C.G."/>
            <person name="Kumar D."/>
            <person name="Nagpure N.S."/>
            <person name="Pandey M."/>
            <person name="Agarwal S."/>
            <person name="Srivastava S."/>
            <person name="Singh M."/>
            <person name="Sahoo L."/>
            <person name="Jayasankar P."/>
            <person name="Meher P.K."/>
            <person name="Koringa P.G."/>
            <person name="Iquebal M.A."/>
            <person name="Das S.P."/>
            <person name="Bit A."/>
            <person name="Patnaik S."/>
            <person name="Patel N."/>
            <person name="Shah T.M."/>
            <person name="Hinsu A."/>
            <person name="Jena J.K."/>
        </authorList>
    </citation>
    <scope>NUCLEOTIDE SEQUENCE</scope>
    <source>
        <strain evidence="4">CIFAMagur01</strain>
        <tissue evidence="4">Testis</tissue>
    </source>
</reference>
<dbReference type="InterPro" id="IPR050828">
    <property type="entry name" value="C-type_lectin/matrix_domain"/>
</dbReference>
<dbReference type="InterPro" id="IPR016187">
    <property type="entry name" value="CTDL_fold"/>
</dbReference>
<feature type="domain" description="C-type lectin" evidence="3">
    <location>
        <begin position="106"/>
        <end position="176"/>
    </location>
</feature>
<dbReference type="SUPFAM" id="SSF56436">
    <property type="entry name" value="C-type lectin-like"/>
    <property type="match status" value="1"/>
</dbReference>
<feature type="non-terminal residue" evidence="4">
    <location>
        <position position="179"/>
    </location>
</feature>
<dbReference type="AlphaFoldDB" id="A0A8J4TTM6"/>
<accession>A0A8J4TTM6</accession>
<comment type="caution">
    <text evidence="4">The sequence shown here is derived from an EMBL/GenBank/DDBJ whole genome shotgun (WGS) entry which is preliminary data.</text>
</comment>
<dbReference type="GO" id="GO:0005886">
    <property type="term" value="C:plasma membrane"/>
    <property type="evidence" value="ECO:0007669"/>
    <property type="project" value="UniProtKB-SubCell"/>
</dbReference>
<protein>
    <submittedName>
        <fullName evidence="4">Antigen like protein</fullName>
    </submittedName>
</protein>
<keyword evidence="5" id="KW-1185">Reference proteome</keyword>
<evidence type="ECO:0000256" key="1">
    <source>
        <dbReference type="ARBA" id="ARBA00004401"/>
    </source>
</evidence>
<name>A0A8J4TTM6_CLAMG</name>
<evidence type="ECO:0000313" key="4">
    <source>
        <dbReference type="EMBL" id="KAF5897169.1"/>
    </source>
</evidence>
<feature type="coiled-coil region" evidence="2">
    <location>
        <begin position="49"/>
        <end position="97"/>
    </location>
</feature>
<dbReference type="OrthoDB" id="6337382at2759"/>
<evidence type="ECO:0000256" key="2">
    <source>
        <dbReference type="SAM" id="Coils"/>
    </source>
</evidence>
<dbReference type="Gene3D" id="1.20.5.400">
    <property type="match status" value="1"/>
</dbReference>
<keyword evidence="2" id="KW-0175">Coiled coil</keyword>
<dbReference type="Pfam" id="PF00059">
    <property type="entry name" value="Lectin_C"/>
    <property type="match status" value="1"/>
</dbReference>
<feature type="non-terminal residue" evidence="4">
    <location>
        <position position="1"/>
    </location>
</feature>
<dbReference type="Proteomes" id="UP000727407">
    <property type="component" value="Unassembled WGS sequence"/>
</dbReference>
<dbReference type="InterPro" id="IPR016186">
    <property type="entry name" value="C-type_lectin-like/link_sf"/>
</dbReference>
<dbReference type="InterPro" id="IPR001304">
    <property type="entry name" value="C-type_lectin-like"/>
</dbReference>
<evidence type="ECO:0000313" key="5">
    <source>
        <dbReference type="Proteomes" id="UP000727407"/>
    </source>
</evidence>
<proteinExistence type="predicted"/>
<evidence type="ECO:0000259" key="3">
    <source>
        <dbReference type="PROSITE" id="PS50041"/>
    </source>
</evidence>
<comment type="subcellular location">
    <subcellularLocation>
        <location evidence="1">Cell membrane</location>
        <topology evidence="1">Single-pass type II membrane protein</topology>
    </subcellularLocation>
</comment>
<gene>
    <name evidence="4" type="ORF">DAT39_013125</name>
</gene>
<sequence length="179" mass="20507">AIALAGVCIGLICIIQGTLNIVLRLYFTSQVVMEPLAMSCDNHTLSEVTEQHQSRYNNLVKEKEQLETNYITLDKARDQLQVEKDELQKRLSSLAVDIRDSGWISFRSSIYYMSTQQRSWDESRQDCRQRGADLVIINSLEEQDFTEMLRRGKSAWIGLNDQDMDGVWKWVDGTPLATG</sequence>
<dbReference type="Gene3D" id="3.10.100.10">
    <property type="entry name" value="Mannose-Binding Protein A, subunit A"/>
    <property type="match status" value="1"/>
</dbReference>
<dbReference type="PROSITE" id="PS50041">
    <property type="entry name" value="C_TYPE_LECTIN_2"/>
    <property type="match status" value="1"/>
</dbReference>
<dbReference type="PANTHER" id="PTHR45710:SF8">
    <property type="entry name" value="RERATING FAMILY MEMBER 4"/>
    <property type="match status" value="1"/>
</dbReference>